<gene>
    <name evidence="2" type="ORF">TSPGSL018_16466</name>
</gene>
<feature type="non-terminal residue" evidence="2">
    <location>
        <position position="1"/>
    </location>
</feature>
<dbReference type="AlphaFoldDB" id="A0A061S4H9"/>
<sequence length="133" mass="14054">GLFTISLMVRSAHRTAHRGEVNPAPHTLAHPRAIDPGPDFGKAAPAPRLPVSGRPCPDRLLGPPQQRHSLRGASHHEVAARFTSAVHRQTSAQRASLGVPVHGVPERAARLLRGQLHAAPAGEGGRGRCAERG</sequence>
<protein>
    <submittedName>
        <fullName evidence="2">Uncharacterized protein</fullName>
    </submittedName>
</protein>
<reference evidence="2" key="1">
    <citation type="submission" date="2014-05" db="EMBL/GenBank/DDBJ databases">
        <title>The transcriptome of the halophilic microalga Tetraselmis sp. GSL018 isolated from the Great Salt Lake, Utah.</title>
        <authorList>
            <person name="Jinkerson R.E."/>
            <person name="D'Adamo S."/>
            <person name="Posewitz M.C."/>
        </authorList>
    </citation>
    <scope>NUCLEOTIDE SEQUENCE</scope>
    <source>
        <strain evidence="2">GSL018</strain>
    </source>
</reference>
<evidence type="ECO:0000256" key="1">
    <source>
        <dbReference type="SAM" id="MobiDB-lite"/>
    </source>
</evidence>
<evidence type="ECO:0000313" key="2">
    <source>
        <dbReference type="EMBL" id="JAC77929.1"/>
    </source>
</evidence>
<accession>A0A061S4H9</accession>
<feature type="region of interest" description="Disordered" evidence="1">
    <location>
        <begin position="21"/>
        <end position="75"/>
    </location>
</feature>
<name>A0A061S4H9_9CHLO</name>
<organism evidence="2">
    <name type="scientific">Tetraselmis sp. GSL018</name>
    <dbReference type="NCBI Taxonomy" id="582737"/>
    <lineage>
        <taxon>Eukaryota</taxon>
        <taxon>Viridiplantae</taxon>
        <taxon>Chlorophyta</taxon>
        <taxon>core chlorophytes</taxon>
        <taxon>Chlorodendrophyceae</taxon>
        <taxon>Chlorodendrales</taxon>
        <taxon>Chlorodendraceae</taxon>
        <taxon>Tetraselmis</taxon>
    </lineage>
</organism>
<proteinExistence type="predicted"/>
<dbReference type="EMBL" id="GBEZ01007544">
    <property type="protein sequence ID" value="JAC77929.1"/>
    <property type="molecule type" value="Transcribed_RNA"/>
</dbReference>